<dbReference type="AlphaFoldDB" id="A0A7M7SWK6"/>
<dbReference type="PANTHER" id="PTHR46365:SF1">
    <property type="entry name" value="COPPER TRANSPORT PROTEIN ATOX1"/>
    <property type="match status" value="1"/>
</dbReference>
<keyword evidence="1" id="KW-0813">Transport</keyword>
<evidence type="ECO:0000259" key="12">
    <source>
        <dbReference type="PROSITE" id="PS50846"/>
    </source>
</evidence>
<feature type="domain" description="HMA" evidence="12">
    <location>
        <begin position="3"/>
        <end position="70"/>
    </location>
</feature>
<dbReference type="OrthoDB" id="689350at2759"/>
<reference evidence="14" key="1">
    <citation type="submission" date="2015-02" db="EMBL/GenBank/DDBJ databases">
        <title>Genome sequencing for Strongylocentrotus purpuratus.</title>
        <authorList>
            <person name="Murali S."/>
            <person name="Liu Y."/>
            <person name="Vee V."/>
            <person name="English A."/>
            <person name="Wang M."/>
            <person name="Skinner E."/>
            <person name="Han Y."/>
            <person name="Muzny D.M."/>
            <person name="Worley K.C."/>
            <person name="Gibbs R.A."/>
        </authorList>
    </citation>
    <scope>NUCLEOTIDE SEQUENCE</scope>
</reference>
<keyword evidence="14" id="KW-1185">Reference proteome</keyword>
<dbReference type="Gene3D" id="3.30.70.100">
    <property type="match status" value="1"/>
</dbReference>
<evidence type="ECO:0000256" key="7">
    <source>
        <dbReference type="ARBA" id="ARBA00037651"/>
    </source>
</evidence>
<dbReference type="GO" id="GO:0006825">
    <property type="term" value="P:copper ion transport"/>
    <property type="evidence" value="ECO:0007669"/>
    <property type="project" value="UniProtKB-KW"/>
</dbReference>
<comment type="subunit">
    <text evidence="11">Homodimer. Interacts with ATP7B. Interacts with ATP7A. Interacts (via dimer form) with SLC31A1 (via C-terminal domain); this interaction improves ATOX1 stability and controls intracellular Cu(I) levels.</text>
</comment>
<dbReference type="InterPro" id="IPR051881">
    <property type="entry name" value="Copper_transport_ATOX1-like"/>
</dbReference>
<keyword evidence="2" id="KW-0479">Metal-binding</keyword>
<dbReference type="InterPro" id="IPR006121">
    <property type="entry name" value="HMA_dom"/>
</dbReference>
<dbReference type="OMA" id="YEFDIAM"/>
<keyword evidence="6" id="KW-0143">Chaperone</keyword>
<dbReference type="PROSITE" id="PS50846">
    <property type="entry name" value="HMA_2"/>
    <property type="match status" value="1"/>
</dbReference>
<dbReference type="Pfam" id="PF00403">
    <property type="entry name" value="HMA"/>
    <property type="match status" value="1"/>
</dbReference>
<reference evidence="13" key="2">
    <citation type="submission" date="2021-01" db="UniProtKB">
        <authorList>
            <consortium name="EnsemblMetazoa"/>
        </authorList>
    </citation>
    <scope>IDENTIFICATION</scope>
</reference>
<evidence type="ECO:0000256" key="8">
    <source>
        <dbReference type="ARBA" id="ARBA00038171"/>
    </source>
</evidence>
<dbReference type="EnsemblMetazoa" id="XM_030980731">
    <property type="protein sequence ID" value="XP_030836591"/>
    <property type="gene ID" value="LOC584285"/>
</dbReference>
<dbReference type="CTD" id="475"/>
<dbReference type="SUPFAM" id="SSF55008">
    <property type="entry name" value="HMA, heavy metal-associated domain"/>
    <property type="match status" value="1"/>
</dbReference>
<comment type="similarity">
    <text evidence="8">Belongs to the ATX1 family.</text>
</comment>
<evidence type="ECO:0000256" key="1">
    <source>
        <dbReference type="ARBA" id="ARBA00022448"/>
    </source>
</evidence>
<dbReference type="InterPro" id="IPR036163">
    <property type="entry name" value="HMA_dom_sf"/>
</dbReference>
<evidence type="ECO:0000256" key="2">
    <source>
        <dbReference type="ARBA" id="ARBA00022723"/>
    </source>
</evidence>
<dbReference type="GeneID" id="584285"/>
<dbReference type="RefSeq" id="XP_030836591.1">
    <property type="nucleotide sequence ID" value="XM_030980731.1"/>
</dbReference>
<dbReference type="KEGG" id="spu:584285"/>
<dbReference type="GO" id="GO:0046872">
    <property type="term" value="F:metal ion binding"/>
    <property type="evidence" value="ECO:0007669"/>
    <property type="project" value="UniProtKB-KW"/>
</dbReference>
<evidence type="ECO:0000256" key="3">
    <source>
        <dbReference type="ARBA" id="ARBA00022796"/>
    </source>
</evidence>
<accession>A0A7M7SWK6</accession>
<name>A0A7M7SWK6_STRPU</name>
<dbReference type="FunFam" id="3.30.70.100:FF:000008">
    <property type="entry name" value="Copper transport protein ATOX1"/>
    <property type="match status" value="1"/>
</dbReference>
<evidence type="ECO:0000313" key="13">
    <source>
        <dbReference type="EnsemblMetazoa" id="XP_030836591"/>
    </source>
</evidence>
<dbReference type="PANTHER" id="PTHR46365">
    <property type="entry name" value="COPPER TRANSPORT PROTEIN ATOX1"/>
    <property type="match status" value="1"/>
</dbReference>
<evidence type="ECO:0000256" key="11">
    <source>
        <dbReference type="ARBA" id="ARBA00046351"/>
    </source>
</evidence>
<evidence type="ECO:0000256" key="9">
    <source>
        <dbReference type="ARBA" id="ARBA00040962"/>
    </source>
</evidence>
<evidence type="ECO:0000256" key="10">
    <source>
        <dbReference type="ARBA" id="ARBA00043201"/>
    </source>
</evidence>
<keyword evidence="4" id="KW-0186">Copper</keyword>
<comment type="function">
    <text evidence="7">Binds and deliver cytosolic copper to the copper ATPase proteins. May be important in cellular antioxidant defense.</text>
</comment>
<proteinExistence type="inferred from homology"/>
<evidence type="ECO:0000256" key="6">
    <source>
        <dbReference type="ARBA" id="ARBA00023186"/>
    </source>
</evidence>
<dbReference type="CDD" id="cd00371">
    <property type="entry name" value="HMA"/>
    <property type="match status" value="1"/>
</dbReference>
<dbReference type="InParanoid" id="A0A7M7SWK6"/>
<organism evidence="13 14">
    <name type="scientific">Strongylocentrotus purpuratus</name>
    <name type="common">Purple sea urchin</name>
    <dbReference type="NCBI Taxonomy" id="7668"/>
    <lineage>
        <taxon>Eukaryota</taxon>
        <taxon>Metazoa</taxon>
        <taxon>Echinodermata</taxon>
        <taxon>Eleutherozoa</taxon>
        <taxon>Echinozoa</taxon>
        <taxon>Echinoidea</taxon>
        <taxon>Euechinoidea</taxon>
        <taxon>Echinacea</taxon>
        <taxon>Camarodonta</taxon>
        <taxon>Echinidea</taxon>
        <taxon>Strongylocentrotidae</taxon>
        <taxon>Strongylocentrotus</taxon>
    </lineage>
</organism>
<evidence type="ECO:0000313" key="14">
    <source>
        <dbReference type="Proteomes" id="UP000007110"/>
    </source>
</evidence>
<keyword evidence="3" id="KW-0187">Copper transport</keyword>
<dbReference type="Proteomes" id="UP000007110">
    <property type="component" value="Unassembled WGS sequence"/>
</dbReference>
<evidence type="ECO:0000256" key="4">
    <source>
        <dbReference type="ARBA" id="ARBA00023008"/>
    </source>
</evidence>
<dbReference type="FunCoup" id="A0A7M7SWK6">
    <property type="interactions" value="1546"/>
</dbReference>
<sequence length="71" mass="7760">MANPKYEFTVEMTCGGCVGAVERVLKRLEGENDVEINLDAKKVYVTTALPSEYVLETLKKTGKATTFVGVC</sequence>
<protein>
    <recommendedName>
        <fullName evidence="9">Copper transport protein ATOX1</fullName>
    </recommendedName>
    <alternativeName>
        <fullName evidence="10">Metal transport protein ATX1</fullName>
    </alternativeName>
</protein>
<evidence type="ECO:0000256" key="5">
    <source>
        <dbReference type="ARBA" id="ARBA00023065"/>
    </source>
</evidence>
<keyword evidence="5" id="KW-0406">Ion transport</keyword>